<comment type="caution">
    <text evidence="2">The sequence shown here is derived from an EMBL/GenBank/DDBJ whole genome shotgun (WGS) entry which is preliminary data.</text>
</comment>
<keyword evidence="1" id="KW-0812">Transmembrane</keyword>
<keyword evidence="1" id="KW-0472">Membrane</keyword>
<evidence type="ECO:0008006" key="4">
    <source>
        <dbReference type="Google" id="ProtNLM"/>
    </source>
</evidence>
<feature type="transmembrane region" description="Helical" evidence="1">
    <location>
        <begin position="21"/>
        <end position="41"/>
    </location>
</feature>
<dbReference type="AlphaFoldDB" id="A0A444IAU6"/>
<accession>A0A444IAU6</accession>
<dbReference type="RefSeq" id="WP_128409804.1">
    <property type="nucleotide sequence ID" value="NZ_SBHX01000008.1"/>
</dbReference>
<organism evidence="2 3">
    <name type="scientific">Rhizobium leguminosarum</name>
    <dbReference type="NCBI Taxonomy" id="384"/>
    <lineage>
        <taxon>Bacteria</taxon>
        <taxon>Pseudomonadati</taxon>
        <taxon>Pseudomonadota</taxon>
        <taxon>Alphaproteobacteria</taxon>
        <taxon>Hyphomicrobiales</taxon>
        <taxon>Rhizobiaceae</taxon>
        <taxon>Rhizobium/Agrobacterium group</taxon>
        <taxon>Rhizobium</taxon>
    </lineage>
</organism>
<dbReference type="Proteomes" id="UP000283817">
    <property type="component" value="Unassembled WGS sequence"/>
</dbReference>
<protein>
    <recommendedName>
        <fullName evidence="4">Succinoglycan biosynthesis protein exoi</fullName>
    </recommendedName>
</protein>
<reference evidence="2 3" key="1">
    <citation type="submission" date="2019-01" db="EMBL/GenBank/DDBJ databases">
        <title>RHIZO-ID as a novel technology for direct rhizobia identification.</title>
        <authorList>
            <person name="De Meyer S.E."/>
        </authorList>
    </citation>
    <scope>NUCLEOTIDE SEQUENCE [LARGE SCALE GENOMIC DNA]</scope>
    <source>
        <strain evidence="2 3">WSM448</strain>
    </source>
</reference>
<evidence type="ECO:0000313" key="3">
    <source>
        <dbReference type="Proteomes" id="UP000283817"/>
    </source>
</evidence>
<dbReference type="EMBL" id="SBHX01000008">
    <property type="protein sequence ID" value="RWX36137.1"/>
    <property type="molecule type" value="Genomic_DNA"/>
</dbReference>
<sequence length="107" mass="12264">MPTHRSFSPRYTTKKQARPRLTMEAFYLAIIGAGVLGYFGVEVGDMFSTFAVGCNIKGNVSISSRERIYHVPGQEYYDETRISPQYGERWFCSEAEARAAGWRRARR</sequence>
<name>A0A444IAU6_RHILE</name>
<evidence type="ECO:0000313" key="2">
    <source>
        <dbReference type="EMBL" id="RWX36137.1"/>
    </source>
</evidence>
<proteinExistence type="predicted"/>
<keyword evidence="1" id="KW-1133">Transmembrane helix</keyword>
<gene>
    <name evidence="2" type="ORF">EHI47_03310</name>
</gene>
<evidence type="ECO:0000256" key="1">
    <source>
        <dbReference type="SAM" id="Phobius"/>
    </source>
</evidence>